<dbReference type="CDD" id="cd03235">
    <property type="entry name" value="ABC_Metallic_Cations"/>
    <property type="match status" value="1"/>
</dbReference>
<dbReference type="Pfam" id="PF00005">
    <property type="entry name" value="ABC_tran"/>
    <property type="match status" value="1"/>
</dbReference>
<dbReference type="AlphaFoldDB" id="A0A7D3XPY4"/>
<dbReference type="InterPro" id="IPR003593">
    <property type="entry name" value="AAA+_ATPase"/>
</dbReference>
<evidence type="ECO:0000256" key="3">
    <source>
        <dbReference type="ARBA" id="ARBA00022741"/>
    </source>
</evidence>
<keyword evidence="3" id="KW-0547">Nucleotide-binding</keyword>
<dbReference type="KEGG" id="kpul:GXN76_00170"/>
<dbReference type="EMBL" id="CP048104">
    <property type="protein sequence ID" value="QKG85829.1"/>
    <property type="molecule type" value="Genomic_DNA"/>
</dbReference>
<dbReference type="InterPro" id="IPR027417">
    <property type="entry name" value="P-loop_NTPase"/>
</dbReference>
<evidence type="ECO:0000256" key="1">
    <source>
        <dbReference type="ARBA" id="ARBA00005417"/>
    </source>
</evidence>
<gene>
    <name evidence="6" type="ORF">GXN76_00170</name>
</gene>
<keyword evidence="2" id="KW-0813">Transport</keyword>
<dbReference type="PANTHER" id="PTHR42734">
    <property type="entry name" value="METAL TRANSPORT SYSTEM ATP-BINDING PROTEIN TM_0124-RELATED"/>
    <property type="match status" value="1"/>
</dbReference>
<keyword evidence="4 6" id="KW-0067">ATP-binding</keyword>
<dbReference type="InterPro" id="IPR003439">
    <property type="entry name" value="ABC_transporter-like_ATP-bd"/>
</dbReference>
<keyword evidence="7" id="KW-1185">Reference proteome</keyword>
<proteinExistence type="inferred from homology"/>
<protein>
    <submittedName>
        <fullName evidence="6">Metal ABC transporter ATP-binding protein</fullName>
    </submittedName>
</protein>
<dbReference type="SUPFAM" id="SSF52540">
    <property type="entry name" value="P-loop containing nucleoside triphosphate hydrolases"/>
    <property type="match status" value="1"/>
</dbReference>
<dbReference type="SMART" id="SM00382">
    <property type="entry name" value="AAA"/>
    <property type="match status" value="1"/>
</dbReference>
<dbReference type="Proteomes" id="UP000503088">
    <property type="component" value="Chromosome"/>
</dbReference>
<comment type="similarity">
    <text evidence="1">Belongs to the ABC transporter superfamily.</text>
</comment>
<dbReference type="FunFam" id="3.40.50.300:FF:000134">
    <property type="entry name" value="Iron-enterobactin ABC transporter ATP-binding protein"/>
    <property type="match status" value="1"/>
</dbReference>
<dbReference type="PANTHER" id="PTHR42734:SF17">
    <property type="entry name" value="METAL TRANSPORT SYSTEM ATP-BINDING PROTEIN TM_0124-RELATED"/>
    <property type="match status" value="1"/>
</dbReference>
<dbReference type="InterPro" id="IPR017871">
    <property type="entry name" value="ABC_transporter-like_CS"/>
</dbReference>
<evidence type="ECO:0000259" key="5">
    <source>
        <dbReference type="PROSITE" id="PS50893"/>
    </source>
</evidence>
<dbReference type="PROSITE" id="PS00211">
    <property type="entry name" value="ABC_TRANSPORTER_1"/>
    <property type="match status" value="1"/>
</dbReference>
<feature type="domain" description="ABC transporter" evidence="5">
    <location>
        <begin position="5"/>
        <end position="240"/>
    </location>
</feature>
<accession>A0A7D3XPY4</accession>
<name>A0A7D3XPY4_9BACL</name>
<dbReference type="PROSITE" id="PS50893">
    <property type="entry name" value="ABC_TRANSPORTER_2"/>
    <property type="match status" value="1"/>
</dbReference>
<sequence length="256" mass="28467">MENVLTMENIHFAYDHQTVLQGVGLTLKQGDFLGLVGPNGSGKSTMIKLALGSLRPDSGGIKLFDQPLNQFRDWWKIGFVSQKANSFNLGFPATVSEVVASGLYGKLGLFKRMKKKHWLQVEETLETVGLTPYAHQNIGRLSGGQQQRAFIARALVSDPEFLILDEPTVGVDAESVERFYHLLESLHQDRGLTLLLVTHDIGAITAHAERIACLNKTIHFHGNAEEFASNRKEILSFAYGHEVQVMEHDHEPASLH</sequence>
<evidence type="ECO:0000256" key="4">
    <source>
        <dbReference type="ARBA" id="ARBA00022840"/>
    </source>
</evidence>
<organism evidence="6 7">
    <name type="scientific">Kroppenstedtia pulmonis</name>
    <dbReference type="NCBI Taxonomy" id="1380685"/>
    <lineage>
        <taxon>Bacteria</taxon>
        <taxon>Bacillati</taxon>
        <taxon>Bacillota</taxon>
        <taxon>Bacilli</taxon>
        <taxon>Bacillales</taxon>
        <taxon>Thermoactinomycetaceae</taxon>
        <taxon>Kroppenstedtia</taxon>
    </lineage>
</organism>
<reference evidence="6 7" key="1">
    <citation type="submission" date="2020-01" db="EMBL/GenBank/DDBJ databases">
        <authorList>
            <person name="Gulvik C.A."/>
            <person name="Batra D.G."/>
        </authorList>
    </citation>
    <scope>NUCLEOTIDE SEQUENCE [LARGE SCALE GENOMIC DNA]</scope>
    <source>
        <strain evidence="6 7">W9323</strain>
    </source>
</reference>
<evidence type="ECO:0000313" key="7">
    <source>
        <dbReference type="Proteomes" id="UP000503088"/>
    </source>
</evidence>
<dbReference type="InterPro" id="IPR050153">
    <property type="entry name" value="Metal_Ion_Import_ABC"/>
</dbReference>
<evidence type="ECO:0000313" key="6">
    <source>
        <dbReference type="EMBL" id="QKG85829.1"/>
    </source>
</evidence>
<dbReference type="RefSeq" id="WP_173225004.1">
    <property type="nucleotide sequence ID" value="NZ_CP048104.1"/>
</dbReference>
<dbReference type="GO" id="GO:0016887">
    <property type="term" value="F:ATP hydrolysis activity"/>
    <property type="evidence" value="ECO:0007669"/>
    <property type="project" value="InterPro"/>
</dbReference>
<dbReference type="GO" id="GO:0005524">
    <property type="term" value="F:ATP binding"/>
    <property type="evidence" value="ECO:0007669"/>
    <property type="project" value="UniProtKB-KW"/>
</dbReference>
<dbReference type="Gene3D" id="3.40.50.300">
    <property type="entry name" value="P-loop containing nucleotide triphosphate hydrolases"/>
    <property type="match status" value="1"/>
</dbReference>
<evidence type="ECO:0000256" key="2">
    <source>
        <dbReference type="ARBA" id="ARBA00022448"/>
    </source>
</evidence>